<dbReference type="GO" id="GO:0016846">
    <property type="term" value="F:carbon-sulfur lyase activity"/>
    <property type="evidence" value="ECO:0007669"/>
    <property type="project" value="InterPro"/>
</dbReference>
<proteinExistence type="inferred from homology"/>
<dbReference type="OMA" id="HIKSFCT"/>
<dbReference type="VEuPathDB" id="FungiDB:ASPCADRAFT_210307"/>
<keyword evidence="3" id="KW-0862">Zinc</keyword>
<evidence type="ECO:0000256" key="1">
    <source>
        <dbReference type="ARBA" id="ARBA00005495"/>
    </source>
</evidence>
<evidence type="ECO:0000256" key="4">
    <source>
        <dbReference type="ARBA" id="ARBA00023239"/>
    </source>
</evidence>
<dbReference type="PANTHER" id="PTHR33337:SF39">
    <property type="entry name" value="DUF636 DOMAIN PROTEIN (AFU_ORTHOLOGUE AFUA_6G11530)"/>
    <property type="match status" value="1"/>
</dbReference>
<gene>
    <name evidence="6" type="ORF">ASPCADRAFT_210307</name>
</gene>
<organism evidence="6 7">
    <name type="scientific">Aspergillus carbonarius (strain ITEM 5010)</name>
    <dbReference type="NCBI Taxonomy" id="602072"/>
    <lineage>
        <taxon>Eukaryota</taxon>
        <taxon>Fungi</taxon>
        <taxon>Dikarya</taxon>
        <taxon>Ascomycota</taxon>
        <taxon>Pezizomycotina</taxon>
        <taxon>Eurotiomycetes</taxon>
        <taxon>Eurotiomycetidae</taxon>
        <taxon>Eurotiales</taxon>
        <taxon>Aspergillaceae</taxon>
        <taxon>Aspergillus</taxon>
        <taxon>Aspergillus subgen. Circumdati</taxon>
    </lineage>
</organism>
<reference evidence="7" key="1">
    <citation type="journal article" date="2017" name="Genome Biol.">
        <title>Comparative genomics reveals high biological diversity and specific adaptations in the industrially and medically important fungal genus Aspergillus.</title>
        <authorList>
            <person name="de Vries R.P."/>
            <person name="Riley R."/>
            <person name="Wiebenga A."/>
            <person name="Aguilar-Osorio G."/>
            <person name="Amillis S."/>
            <person name="Uchima C.A."/>
            <person name="Anderluh G."/>
            <person name="Asadollahi M."/>
            <person name="Askin M."/>
            <person name="Barry K."/>
            <person name="Battaglia E."/>
            <person name="Bayram O."/>
            <person name="Benocci T."/>
            <person name="Braus-Stromeyer S.A."/>
            <person name="Caldana C."/>
            <person name="Canovas D."/>
            <person name="Cerqueira G.C."/>
            <person name="Chen F."/>
            <person name="Chen W."/>
            <person name="Choi C."/>
            <person name="Clum A."/>
            <person name="Dos Santos R.A."/>
            <person name="Damasio A.R."/>
            <person name="Diallinas G."/>
            <person name="Emri T."/>
            <person name="Fekete E."/>
            <person name="Flipphi M."/>
            <person name="Freyberg S."/>
            <person name="Gallo A."/>
            <person name="Gournas C."/>
            <person name="Habgood R."/>
            <person name="Hainaut M."/>
            <person name="Harispe M.L."/>
            <person name="Henrissat B."/>
            <person name="Hilden K.S."/>
            <person name="Hope R."/>
            <person name="Hossain A."/>
            <person name="Karabika E."/>
            <person name="Karaffa L."/>
            <person name="Karanyi Z."/>
            <person name="Krasevec N."/>
            <person name="Kuo A."/>
            <person name="Kusch H."/>
            <person name="LaButti K."/>
            <person name="Lagendijk E.L."/>
            <person name="Lapidus A."/>
            <person name="Levasseur A."/>
            <person name="Lindquist E."/>
            <person name="Lipzen A."/>
            <person name="Logrieco A.F."/>
            <person name="MacCabe A."/>
            <person name="Maekelae M.R."/>
            <person name="Malavazi I."/>
            <person name="Melin P."/>
            <person name="Meyer V."/>
            <person name="Mielnichuk N."/>
            <person name="Miskei M."/>
            <person name="Molnar A.P."/>
            <person name="Mule G."/>
            <person name="Ngan C.Y."/>
            <person name="Orejas M."/>
            <person name="Orosz E."/>
            <person name="Ouedraogo J.P."/>
            <person name="Overkamp K.M."/>
            <person name="Park H.-S."/>
            <person name="Perrone G."/>
            <person name="Piumi F."/>
            <person name="Punt P.J."/>
            <person name="Ram A.F."/>
            <person name="Ramon A."/>
            <person name="Rauscher S."/>
            <person name="Record E."/>
            <person name="Riano-Pachon D.M."/>
            <person name="Robert V."/>
            <person name="Roehrig J."/>
            <person name="Ruller R."/>
            <person name="Salamov A."/>
            <person name="Salih N.S."/>
            <person name="Samson R.A."/>
            <person name="Sandor E."/>
            <person name="Sanguinetti M."/>
            <person name="Schuetze T."/>
            <person name="Sepcic K."/>
            <person name="Shelest E."/>
            <person name="Sherlock G."/>
            <person name="Sophianopoulou V."/>
            <person name="Squina F.M."/>
            <person name="Sun H."/>
            <person name="Susca A."/>
            <person name="Todd R.B."/>
            <person name="Tsang A."/>
            <person name="Unkles S.E."/>
            <person name="van de Wiele N."/>
            <person name="van Rossen-Uffink D."/>
            <person name="Oliveira J.V."/>
            <person name="Vesth T.C."/>
            <person name="Visser J."/>
            <person name="Yu J.-H."/>
            <person name="Zhou M."/>
            <person name="Andersen M.R."/>
            <person name="Archer D.B."/>
            <person name="Baker S.E."/>
            <person name="Benoit I."/>
            <person name="Brakhage A.A."/>
            <person name="Braus G.H."/>
            <person name="Fischer R."/>
            <person name="Frisvad J.C."/>
            <person name="Goldman G.H."/>
            <person name="Houbraken J."/>
            <person name="Oakley B."/>
            <person name="Pocsi I."/>
            <person name="Scazzocchio C."/>
            <person name="Seiboth B."/>
            <person name="vanKuyk P.A."/>
            <person name="Wortman J."/>
            <person name="Dyer P.S."/>
            <person name="Grigoriev I.V."/>
        </authorList>
    </citation>
    <scope>NUCLEOTIDE SEQUENCE [LARGE SCALE GENOMIC DNA]</scope>
    <source>
        <strain evidence="7">ITEM 5010</strain>
    </source>
</reference>
<dbReference type="Proteomes" id="UP000188318">
    <property type="component" value="Unassembled WGS sequence"/>
</dbReference>
<dbReference type="Gene3D" id="3.90.1590.10">
    <property type="entry name" value="glutathione-dependent formaldehyde- activating enzyme (gfa)"/>
    <property type="match status" value="1"/>
</dbReference>
<keyword evidence="4" id="KW-0456">Lyase</keyword>
<accession>A0A1R3RD96</accession>
<dbReference type="EMBL" id="KV907507">
    <property type="protein sequence ID" value="OOF92458.1"/>
    <property type="molecule type" value="Genomic_DNA"/>
</dbReference>
<dbReference type="GO" id="GO:0046872">
    <property type="term" value="F:metal ion binding"/>
    <property type="evidence" value="ECO:0007669"/>
    <property type="project" value="UniProtKB-KW"/>
</dbReference>
<evidence type="ECO:0000313" key="6">
    <source>
        <dbReference type="EMBL" id="OOF92458.1"/>
    </source>
</evidence>
<feature type="domain" description="CENP-V/GFA" evidence="5">
    <location>
        <begin position="2"/>
        <end position="112"/>
    </location>
</feature>
<keyword evidence="2" id="KW-0479">Metal-binding</keyword>
<evidence type="ECO:0000313" key="7">
    <source>
        <dbReference type="Proteomes" id="UP000188318"/>
    </source>
</evidence>
<evidence type="ECO:0000259" key="5">
    <source>
        <dbReference type="PROSITE" id="PS51891"/>
    </source>
</evidence>
<evidence type="ECO:0000256" key="2">
    <source>
        <dbReference type="ARBA" id="ARBA00022723"/>
    </source>
</evidence>
<dbReference type="SUPFAM" id="SSF51316">
    <property type="entry name" value="Mss4-like"/>
    <property type="match status" value="1"/>
</dbReference>
<comment type="similarity">
    <text evidence="1">Belongs to the Gfa family.</text>
</comment>
<dbReference type="PANTHER" id="PTHR33337">
    <property type="entry name" value="GFA DOMAIN-CONTAINING PROTEIN"/>
    <property type="match status" value="1"/>
</dbReference>
<keyword evidence="7" id="KW-1185">Reference proteome</keyword>
<evidence type="ECO:0000256" key="3">
    <source>
        <dbReference type="ARBA" id="ARBA00022833"/>
    </source>
</evidence>
<dbReference type="InterPro" id="IPR011057">
    <property type="entry name" value="Mss4-like_sf"/>
</dbReference>
<protein>
    <recommendedName>
        <fullName evidence="5">CENP-V/GFA domain-containing protein</fullName>
    </recommendedName>
</protein>
<sequence>MITGSCLCGNIRYEVHGEPINTAMCFCNNCRKSTGSVGMANSWYPSEALILTRGAETLRTYADHATDSGATVERSFCPSCGSPVKAENKTKFPGAVILTYGTMELQSGQSWQPGLEYYCVRKAEWLGTLTESQKFDTL</sequence>
<dbReference type="Pfam" id="PF04828">
    <property type="entry name" value="GFA"/>
    <property type="match status" value="1"/>
</dbReference>
<dbReference type="AlphaFoldDB" id="A0A1R3RD96"/>
<dbReference type="OrthoDB" id="406544at2759"/>
<dbReference type="STRING" id="602072.A0A1R3RD96"/>
<dbReference type="InterPro" id="IPR006913">
    <property type="entry name" value="CENP-V/GFA"/>
</dbReference>
<dbReference type="PROSITE" id="PS51891">
    <property type="entry name" value="CENP_V_GFA"/>
    <property type="match status" value="1"/>
</dbReference>
<name>A0A1R3RD96_ASPC5</name>